<dbReference type="AlphaFoldDB" id="A0A0E0R326"/>
<dbReference type="OMA" id="YKTGCIH"/>
<dbReference type="EnsemblPlants" id="ORUFI11G00170.1">
    <property type="protein sequence ID" value="ORUFI11G00170.1"/>
    <property type="gene ID" value="ORUFI11G00170"/>
</dbReference>
<dbReference type="Gramene" id="ORUFI11G00170.1">
    <property type="protein sequence ID" value="ORUFI11G00170.1"/>
    <property type="gene ID" value="ORUFI11G00170"/>
</dbReference>
<accession>A0A0E0R326</accession>
<sequence>MTPASPILSPSSAPAPINASTATCAPHLRRRINVADARLADPLSLLRSAADLRLDGRLRAATEFIAAPLPSRKGLQFALNVVQGLLYKTGCIHV</sequence>
<organism evidence="1 2">
    <name type="scientific">Oryza rufipogon</name>
    <name type="common">Brownbeard rice</name>
    <name type="synonym">Asian wild rice</name>
    <dbReference type="NCBI Taxonomy" id="4529"/>
    <lineage>
        <taxon>Eukaryota</taxon>
        <taxon>Viridiplantae</taxon>
        <taxon>Streptophyta</taxon>
        <taxon>Embryophyta</taxon>
        <taxon>Tracheophyta</taxon>
        <taxon>Spermatophyta</taxon>
        <taxon>Magnoliopsida</taxon>
        <taxon>Liliopsida</taxon>
        <taxon>Poales</taxon>
        <taxon>Poaceae</taxon>
        <taxon>BOP clade</taxon>
        <taxon>Oryzoideae</taxon>
        <taxon>Oryzeae</taxon>
        <taxon>Oryzinae</taxon>
        <taxon>Oryza</taxon>
    </lineage>
</organism>
<evidence type="ECO:0000313" key="2">
    <source>
        <dbReference type="Proteomes" id="UP000008022"/>
    </source>
</evidence>
<reference evidence="2" key="1">
    <citation type="submission" date="2013-06" db="EMBL/GenBank/DDBJ databases">
        <authorList>
            <person name="Zhao Q."/>
        </authorList>
    </citation>
    <scope>NUCLEOTIDE SEQUENCE</scope>
    <source>
        <strain evidence="2">cv. W1943</strain>
    </source>
</reference>
<reference evidence="1" key="2">
    <citation type="submission" date="2015-06" db="UniProtKB">
        <authorList>
            <consortium name="EnsemblPlants"/>
        </authorList>
    </citation>
    <scope>IDENTIFICATION</scope>
</reference>
<keyword evidence="2" id="KW-1185">Reference proteome</keyword>
<dbReference type="Proteomes" id="UP000008022">
    <property type="component" value="Unassembled WGS sequence"/>
</dbReference>
<name>A0A0E0R326_ORYRU</name>
<dbReference type="HOGENOM" id="CLU_194841_0_0_1"/>
<protein>
    <submittedName>
        <fullName evidence="1">Uncharacterized protein</fullName>
    </submittedName>
</protein>
<proteinExistence type="predicted"/>
<evidence type="ECO:0000313" key="1">
    <source>
        <dbReference type="EnsemblPlants" id="ORUFI11G00170.1"/>
    </source>
</evidence>